<feature type="transmembrane region" description="Helical" evidence="13">
    <location>
        <begin position="53"/>
        <end position="71"/>
    </location>
</feature>
<comment type="pathway">
    <text evidence="9">Phospholipid metabolism; phosphatidylethanolamine biosynthesis; phosphatidylethanolamine from ethanolamine: step 2/3.</text>
</comment>
<dbReference type="GO" id="GO:0004306">
    <property type="term" value="F:ethanolamine-phosphate cytidylyltransferase activity"/>
    <property type="evidence" value="ECO:0007669"/>
    <property type="project" value="UniProtKB-EC"/>
</dbReference>
<keyword evidence="3" id="KW-0444">Lipid biosynthesis</keyword>
<comment type="pathway">
    <text evidence="1">Lipid metabolism.</text>
</comment>
<dbReference type="InterPro" id="IPR004821">
    <property type="entry name" value="Cyt_trans-like"/>
</dbReference>
<protein>
    <recommendedName>
        <fullName evidence="10">ethanolamine-phosphate cytidylyltransferase</fullName>
        <ecNumber evidence="10">2.7.7.14</ecNumber>
    </recommendedName>
    <alternativeName>
        <fullName evidence="11">CTP:phosphoethanolamine cytidylyltransferase</fullName>
    </alternativeName>
</protein>
<dbReference type="GO" id="GO:0006646">
    <property type="term" value="P:phosphatidylethanolamine biosynthetic process"/>
    <property type="evidence" value="ECO:0007669"/>
    <property type="project" value="InterPro"/>
</dbReference>
<reference evidence="15" key="2">
    <citation type="journal article" date="2023" name="Microbiol Resour">
        <title>Decontamination and Annotation of the Draft Genome Sequence of the Oomycete Lagenidium giganteum ARSEF 373.</title>
        <authorList>
            <person name="Morgan W.R."/>
            <person name="Tartar A."/>
        </authorList>
    </citation>
    <scope>NUCLEOTIDE SEQUENCE</scope>
    <source>
        <strain evidence="15">ARSEF 373</strain>
    </source>
</reference>
<evidence type="ECO:0000256" key="6">
    <source>
        <dbReference type="ARBA" id="ARBA00023098"/>
    </source>
</evidence>
<dbReference type="EMBL" id="DAKRPA010000244">
    <property type="protein sequence ID" value="DAZ94566.1"/>
    <property type="molecule type" value="Genomic_DNA"/>
</dbReference>
<dbReference type="SUPFAM" id="SSF48452">
    <property type="entry name" value="TPR-like"/>
    <property type="match status" value="1"/>
</dbReference>
<dbReference type="Pfam" id="PF21033">
    <property type="entry name" value="RMD1-3"/>
    <property type="match status" value="1"/>
</dbReference>
<feature type="domain" description="Cytidyltransferase-like" evidence="14">
    <location>
        <begin position="306"/>
        <end position="398"/>
    </location>
</feature>
<dbReference type="InterPro" id="IPR011990">
    <property type="entry name" value="TPR-like_helical_dom_sf"/>
</dbReference>
<proteinExistence type="inferred from homology"/>
<dbReference type="Proteomes" id="UP001146120">
    <property type="component" value="Unassembled WGS sequence"/>
</dbReference>
<comment type="similarity">
    <text evidence="2">Belongs to the cytidylyltransferase family.</text>
</comment>
<evidence type="ECO:0000259" key="14">
    <source>
        <dbReference type="Pfam" id="PF01467"/>
    </source>
</evidence>
<evidence type="ECO:0000313" key="15">
    <source>
        <dbReference type="EMBL" id="DAZ94566.1"/>
    </source>
</evidence>
<dbReference type="Gene3D" id="3.40.50.620">
    <property type="entry name" value="HUPs"/>
    <property type="match status" value="2"/>
</dbReference>
<evidence type="ECO:0000256" key="8">
    <source>
        <dbReference type="ARBA" id="ARBA00023264"/>
    </source>
</evidence>
<evidence type="ECO:0000256" key="10">
    <source>
        <dbReference type="ARBA" id="ARBA00024221"/>
    </source>
</evidence>
<dbReference type="Gene3D" id="1.25.40.10">
    <property type="entry name" value="Tetratricopeptide repeat domain"/>
    <property type="match status" value="1"/>
</dbReference>
<keyword evidence="8" id="KW-1208">Phospholipid metabolism</keyword>
<dbReference type="AlphaFoldDB" id="A0AAV2YM51"/>
<evidence type="ECO:0000256" key="7">
    <source>
        <dbReference type="ARBA" id="ARBA00023209"/>
    </source>
</evidence>
<keyword evidence="4" id="KW-0808">Transferase</keyword>
<keyword evidence="6" id="KW-0443">Lipid metabolism</keyword>
<dbReference type="InterPro" id="IPR049039">
    <property type="entry name" value="RMD1-3_a_helical_rpt"/>
</dbReference>
<evidence type="ECO:0000256" key="12">
    <source>
        <dbReference type="SAM" id="Coils"/>
    </source>
</evidence>
<keyword evidence="7" id="KW-0594">Phospholipid biosynthesis</keyword>
<gene>
    <name evidence="15" type="ORF">N0F65_004182</name>
</gene>
<keyword evidence="13" id="KW-1133">Transmembrane helix</keyword>
<comment type="caution">
    <text evidence="15">The sequence shown here is derived from an EMBL/GenBank/DDBJ whole genome shotgun (WGS) entry which is preliminary data.</text>
</comment>
<dbReference type="PANTHER" id="PTHR45780">
    <property type="entry name" value="ETHANOLAMINE-PHOSPHATE CYTIDYLYLTRANSFERASE"/>
    <property type="match status" value="1"/>
</dbReference>
<dbReference type="GO" id="GO:0005737">
    <property type="term" value="C:cytoplasm"/>
    <property type="evidence" value="ECO:0007669"/>
    <property type="project" value="TreeGrafter"/>
</dbReference>
<sequence length="768" mass="87217">MVAIMASDALATKAVGHIHSVLHSPAANDFMQQVHALLRQLGVPPPYPDAERLAIALATGLLTLLAYFVFFGKRHHRRRKRLQEDLDKAIAKVQELEEKLTQLEVDEGEKPKGEIRIWMDGAFDMMHYGHMNAFRQAASLGTYLVVGVNDDESITACKGAPPVLNNEERIASVVGCKFVNEVEPHCPYIMNEEYLKRMIKKHRIDYVVHGDDPCIVDGKDVYETAQKLGKYRTIPRTEGVSTSDILGRMLLMHKTHHKHEGYGNGQLTSKVSKQHDRPSKFLTTNRMLRLFSAGNRAPRATERIVYIDGAFDMFHAGHVEILKLAKQEGDYLIVGVHNDDVVNAHRGMNYPIMNLHERVLSVLGCKYVDDVLIDAPWQVTKEMVASLNISVVVHGTHRDSDEKEGFALEQHYRYAIEKGIYKQIESPSKLDVRDIVNRINDNRERFEKKLESKMKAEQEYYDDRYANKTKNALGLSARFTRRAPAQRLHKRFLATRFAHAHQTHSTSSSAGRLLALVAATTALSGSVAFAGAARKMESPEAQKAEEYYNDAKYDRRELLEYLKKEYAAHPADVGIIWRLTRAAYDVANLKATPAEEKKELTYYAQTIIQKGLELTDSSADIHVWFGIILSSIGDYEGSKVSIANSFKIKSHWEKAIELNPNKAVTYHLLGRWCVAIADLSWLERKAAAVLFGTPPESSYQEAIDFLLKYENLSPGKWKKNVFLISQVYYKMKDWENSKQWTQKALDMPIETEEDQTVHDDATAQLKKF</sequence>
<keyword evidence="16" id="KW-1185">Reference proteome</keyword>
<keyword evidence="5" id="KW-0548">Nucleotidyltransferase</keyword>
<organism evidence="15 16">
    <name type="scientific">Lagenidium giganteum</name>
    <dbReference type="NCBI Taxonomy" id="4803"/>
    <lineage>
        <taxon>Eukaryota</taxon>
        <taxon>Sar</taxon>
        <taxon>Stramenopiles</taxon>
        <taxon>Oomycota</taxon>
        <taxon>Peronosporomycetes</taxon>
        <taxon>Pythiales</taxon>
        <taxon>Pythiaceae</taxon>
    </lineage>
</organism>
<evidence type="ECO:0000313" key="16">
    <source>
        <dbReference type="Proteomes" id="UP001146120"/>
    </source>
</evidence>
<dbReference type="NCBIfam" id="TIGR00125">
    <property type="entry name" value="cyt_tran_rel"/>
    <property type="match status" value="2"/>
</dbReference>
<evidence type="ECO:0000256" key="1">
    <source>
        <dbReference type="ARBA" id="ARBA00005189"/>
    </source>
</evidence>
<dbReference type="PANTHER" id="PTHR45780:SF2">
    <property type="entry name" value="ETHANOLAMINE-PHOSPHATE CYTIDYLYLTRANSFERASE"/>
    <property type="match status" value="1"/>
</dbReference>
<dbReference type="CDD" id="cd02173">
    <property type="entry name" value="ECT"/>
    <property type="match status" value="1"/>
</dbReference>
<evidence type="ECO:0000256" key="5">
    <source>
        <dbReference type="ARBA" id="ARBA00022695"/>
    </source>
</evidence>
<evidence type="ECO:0000256" key="4">
    <source>
        <dbReference type="ARBA" id="ARBA00022679"/>
    </source>
</evidence>
<dbReference type="InterPro" id="IPR044608">
    <property type="entry name" value="Ect1/PCYT2"/>
</dbReference>
<reference evidence="15" key="1">
    <citation type="submission" date="2022-11" db="EMBL/GenBank/DDBJ databases">
        <authorList>
            <person name="Morgan W.R."/>
            <person name="Tartar A."/>
        </authorList>
    </citation>
    <scope>NUCLEOTIDE SEQUENCE</scope>
    <source>
        <strain evidence="15">ARSEF 373</strain>
    </source>
</reference>
<evidence type="ECO:0000256" key="3">
    <source>
        <dbReference type="ARBA" id="ARBA00022516"/>
    </source>
</evidence>
<keyword evidence="12" id="KW-0175">Coiled coil</keyword>
<feature type="transmembrane region" description="Helical" evidence="13">
    <location>
        <begin position="513"/>
        <end position="533"/>
    </location>
</feature>
<feature type="domain" description="Cytidyltransferase-like" evidence="14">
    <location>
        <begin position="119"/>
        <end position="246"/>
    </location>
</feature>
<dbReference type="SUPFAM" id="SSF52374">
    <property type="entry name" value="Nucleotidylyl transferase"/>
    <property type="match status" value="2"/>
</dbReference>
<dbReference type="InterPro" id="IPR014729">
    <property type="entry name" value="Rossmann-like_a/b/a_fold"/>
</dbReference>
<evidence type="ECO:0000256" key="9">
    <source>
        <dbReference type="ARBA" id="ARBA00024191"/>
    </source>
</evidence>
<dbReference type="Pfam" id="PF01467">
    <property type="entry name" value="CTP_transf_like"/>
    <property type="match status" value="2"/>
</dbReference>
<keyword evidence="13" id="KW-0472">Membrane</keyword>
<dbReference type="EC" id="2.7.7.14" evidence="10"/>
<evidence type="ECO:0000256" key="2">
    <source>
        <dbReference type="ARBA" id="ARBA00010101"/>
    </source>
</evidence>
<evidence type="ECO:0000256" key="13">
    <source>
        <dbReference type="SAM" id="Phobius"/>
    </source>
</evidence>
<name>A0AAV2YM51_9STRA</name>
<keyword evidence="13" id="KW-0812">Transmembrane</keyword>
<evidence type="ECO:0000256" key="11">
    <source>
        <dbReference type="ARBA" id="ARBA00031473"/>
    </source>
</evidence>
<accession>A0AAV2YM51</accession>
<feature type="coiled-coil region" evidence="12">
    <location>
        <begin position="79"/>
        <end position="106"/>
    </location>
</feature>